<evidence type="ECO:0000256" key="4">
    <source>
        <dbReference type="ARBA" id="ARBA00023315"/>
    </source>
</evidence>
<dbReference type="PRINTS" id="PR00789">
    <property type="entry name" value="OSIALOPTASE"/>
</dbReference>
<dbReference type="Proteomes" id="UP001500191">
    <property type="component" value="Unassembled WGS sequence"/>
</dbReference>
<reference evidence="8 9" key="1">
    <citation type="journal article" date="2019" name="Int. J. Syst. Evol. Microbiol.">
        <title>The Global Catalogue of Microorganisms (GCM) 10K type strain sequencing project: providing services to taxonomists for standard genome sequencing and annotation.</title>
        <authorList>
            <consortium name="The Broad Institute Genomics Platform"/>
            <consortium name="The Broad Institute Genome Sequencing Center for Infectious Disease"/>
            <person name="Wu L."/>
            <person name="Ma J."/>
        </authorList>
    </citation>
    <scope>NUCLEOTIDE SEQUENCE [LARGE SCALE GENOMIC DNA]</scope>
    <source>
        <strain evidence="8 9">JCM 14368</strain>
    </source>
</reference>
<sequence>MSVSADSGPSAPLRSGPVRVLGIDTSCDDTGVGVVELLPDGRVQLLSNRVWSQTVHARYGGVMPELASREHVERIDEILQDALQEAGLTVTDLDAVAATSGPGLVGALLVGLMYGKGLAQALNVPFHAAHHLEGHIFAAASEAELRAPYLALVVSGGHTHLFDVPRDGEYRLVGATMDDAAGEAFDKIARLAGLGYPGGPAISEAAMRGDPNAVPFKEPLQGQKAFDFSFSGLKTAALLAHRGGARAEDLAASFQRAAVSFLVKTTVRAAQANERRTVVVSGGVAANGALREAFRATGLNVVFPGKGLNTDNGAMIALAGAAAIRAGRPASALNGSATAYAPLANA</sequence>
<dbReference type="SUPFAM" id="SSF53067">
    <property type="entry name" value="Actin-like ATPase domain"/>
    <property type="match status" value="2"/>
</dbReference>
<evidence type="ECO:0000256" key="3">
    <source>
        <dbReference type="ARBA" id="ARBA00022723"/>
    </source>
</evidence>
<keyword evidence="4 6" id="KW-0012">Acyltransferase</keyword>
<name>A0ABN1BIY4_9DEIO</name>
<accession>A0ABN1BIY4</accession>
<dbReference type="NCBIfam" id="TIGR00329">
    <property type="entry name" value="gcp_kae1"/>
    <property type="match status" value="1"/>
</dbReference>
<evidence type="ECO:0000259" key="7">
    <source>
        <dbReference type="Pfam" id="PF00814"/>
    </source>
</evidence>
<evidence type="ECO:0000256" key="5">
    <source>
        <dbReference type="ARBA" id="ARBA00048117"/>
    </source>
</evidence>
<feature type="binding site" evidence="6">
    <location>
        <position position="199"/>
    </location>
    <ligand>
        <name>substrate</name>
    </ligand>
</feature>
<evidence type="ECO:0000256" key="1">
    <source>
        <dbReference type="ARBA" id="ARBA00022679"/>
    </source>
</evidence>
<feature type="domain" description="Gcp-like" evidence="7">
    <location>
        <begin position="44"/>
        <end position="317"/>
    </location>
</feature>
<comment type="caution">
    <text evidence="8">The sequence shown here is derived from an EMBL/GenBank/DDBJ whole genome shotgun (WGS) entry which is preliminary data.</text>
</comment>
<keyword evidence="6" id="KW-0963">Cytoplasm</keyword>
<dbReference type="PANTHER" id="PTHR11735:SF6">
    <property type="entry name" value="TRNA N6-ADENOSINE THREONYLCARBAMOYLTRANSFERASE, MITOCHONDRIAL"/>
    <property type="match status" value="1"/>
</dbReference>
<keyword evidence="3 6" id="KW-0479">Metal-binding</keyword>
<proteinExistence type="inferred from homology"/>
<keyword evidence="9" id="KW-1185">Reference proteome</keyword>
<comment type="caution">
    <text evidence="6">Lacks conserved residue(s) required for the propagation of feature annotation.</text>
</comment>
<dbReference type="Gene3D" id="3.30.420.40">
    <property type="match status" value="2"/>
</dbReference>
<dbReference type="InterPro" id="IPR043129">
    <property type="entry name" value="ATPase_NBD"/>
</dbReference>
<protein>
    <recommendedName>
        <fullName evidence="6">tRNA N6-adenosine threonylcarbamoyltransferase</fullName>
        <ecNumber evidence="6">2.3.1.234</ecNumber>
    </recommendedName>
    <alternativeName>
        <fullName evidence="6">N6-L-threonylcarbamoyladenine synthase</fullName>
        <shortName evidence="6">t(6)A synthase</shortName>
    </alternativeName>
    <alternativeName>
        <fullName evidence="6">t(6)A37 threonylcarbamoyladenosine biosynthesis protein TsaD</fullName>
    </alternativeName>
    <alternativeName>
        <fullName evidence="6">tRNA threonylcarbamoyladenosine biosynthesis protein TsaD</fullName>
    </alternativeName>
</protein>
<evidence type="ECO:0000313" key="9">
    <source>
        <dbReference type="Proteomes" id="UP001500191"/>
    </source>
</evidence>
<comment type="cofactor">
    <cofactor evidence="6">
        <name>Fe(2+)</name>
        <dbReference type="ChEBI" id="CHEBI:29033"/>
    </cofactor>
    <text evidence="6">Binds 1 Fe(2+) ion per subunit.</text>
</comment>
<evidence type="ECO:0000256" key="2">
    <source>
        <dbReference type="ARBA" id="ARBA00022694"/>
    </source>
</evidence>
<dbReference type="EC" id="2.3.1.234" evidence="6"/>
<dbReference type="RefSeq" id="WP_343755214.1">
    <property type="nucleotide sequence ID" value="NZ_BAAADB010000003.1"/>
</dbReference>
<dbReference type="InterPro" id="IPR000905">
    <property type="entry name" value="Gcp-like_dom"/>
</dbReference>
<feature type="binding site" evidence="6">
    <location>
        <position position="131"/>
    </location>
    <ligand>
        <name>Fe cation</name>
        <dbReference type="ChEBI" id="CHEBI:24875"/>
    </ligand>
</feature>
<comment type="similarity">
    <text evidence="6">Belongs to the KAE1 / TsaD family.</text>
</comment>
<keyword evidence="6" id="KW-0408">Iron</keyword>
<comment type="subcellular location">
    <subcellularLocation>
        <location evidence="6">Cytoplasm</location>
    </subcellularLocation>
</comment>
<dbReference type="Pfam" id="PF00814">
    <property type="entry name" value="TsaD"/>
    <property type="match status" value="1"/>
</dbReference>
<evidence type="ECO:0000313" key="8">
    <source>
        <dbReference type="EMBL" id="GAA0498945.1"/>
    </source>
</evidence>
<feature type="binding site" evidence="6">
    <location>
        <begin position="153"/>
        <end position="157"/>
    </location>
    <ligand>
        <name>substrate</name>
    </ligand>
</feature>
<evidence type="ECO:0000256" key="6">
    <source>
        <dbReference type="HAMAP-Rule" id="MF_01445"/>
    </source>
</evidence>
<feature type="binding site" evidence="6">
    <location>
        <position position="287"/>
    </location>
    <ligand>
        <name>substrate</name>
    </ligand>
</feature>
<comment type="function">
    <text evidence="6">Required for the formation of a threonylcarbamoyl group on adenosine at position 37 (t(6)A37) in tRNAs that read codons beginning with adenine. Is involved in the transfer of the threonylcarbamoyl moiety of threonylcarbamoyl-AMP (TC-AMP) to the N6 group of A37, together with TsaE and TsaB. TsaD likely plays a direct catalytic role in this reaction.</text>
</comment>
<feature type="binding site" evidence="6">
    <location>
        <position position="311"/>
    </location>
    <ligand>
        <name>Fe cation</name>
        <dbReference type="ChEBI" id="CHEBI:24875"/>
    </ligand>
</feature>
<keyword evidence="2 6" id="KW-0819">tRNA processing</keyword>
<dbReference type="InterPro" id="IPR017861">
    <property type="entry name" value="KAE1/TsaD"/>
</dbReference>
<organism evidence="8 9">
    <name type="scientific">Deinococcus depolymerans</name>
    <dbReference type="NCBI Taxonomy" id="392408"/>
    <lineage>
        <taxon>Bacteria</taxon>
        <taxon>Thermotogati</taxon>
        <taxon>Deinococcota</taxon>
        <taxon>Deinococci</taxon>
        <taxon>Deinococcales</taxon>
        <taxon>Deinococcaceae</taxon>
        <taxon>Deinococcus</taxon>
    </lineage>
</organism>
<gene>
    <name evidence="6 8" type="primary">tsaD</name>
    <name evidence="8" type="ORF">GCM10008937_02670</name>
</gene>
<comment type="catalytic activity">
    <reaction evidence="5 6">
        <text>L-threonylcarbamoyladenylate + adenosine(37) in tRNA = N(6)-L-threonylcarbamoyladenosine(37) in tRNA + AMP + H(+)</text>
        <dbReference type="Rhea" id="RHEA:37059"/>
        <dbReference type="Rhea" id="RHEA-COMP:10162"/>
        <dbReference type="Rhea" id="RHEA-COMP:10163"/>
        <dbReference type="ChEBI" id="CHEBI:15378"/>
        <dbReference type="ChEBI" id="CHEBI:73682"/>
        <dbReference type="ChEBI" id="CHEBI:74411"/>
        <dbReference type="ChEBI" id="CHEBI:74418"/>
        <dbReference type="ChEBI" id="CHEBI:456215"/>
        <dbReference type="EC" id="2.3.1.234"/>
    </reaction>
</comment>
<dbReference type="NCBIfam" id="TIGR03723">
    <property type="entry name" value="T6A_TsaD_YgjD"/>
    <property type="match status" value="1"/>
</dbReference>
<feature type="binding site" evidence="6">
    <location>
        <position position="135"/>
    </location>
    <ligand>
        <name>Fe cation</name>
        <dbReference type="ChEBI" id="CHEBI:24875"/>
    </ligand>
</feature>
<dbReference type="HAMAP" id="MF_01445">
    <property type="entry name" value="TsaD"/>
    <property type="match status" value="1"/>
</dbReference>
<dbReference type="InterPro" id="IPR022450">
    <property type="entry name" value="TsaD"/>
</dbReference>
<feature type="binding site" evidence="6">
    <location>
        <position position="186"/>
    </location>
    <ligand>
        <name>substrate</name>
    </ligand>
</feature>
<dbReference type="PANTHER" id="PTHR11735">
    <property type="entry name" value="TRNA N6-ADENOSINE THREONYLCARBAMOYLTRANSFERASE"/>
    <property type="match status" value="1"/>
</dbReference>
<dbReference type="EMBL" id="BAAADB010000003">
    <property type="protein sequence ID" value="GAA0498945.1"/>
    <property type="molecule type" value="Genomic_DNA"/>
</dbReference>
<keyword evidence="1 6" id="KW-0808">Transferase</keyword>